<evidence type="ECO:0000313" key="7">
    <source>
        <dbReference type="Proteomes" id="UP000677436"/>
    </source>
</evidence>
<dbReference type="SUPFAM" id="SSF51735">
    <property type="entry name" value="NAD(P)-binding Rossmann-fold domains"/>
    <property type="match status" value="1"/>
</dbReference>
<dbReference type="GO" id="GO:0016616">
    <property type="term" value="F:oxidoreductase activity, acting on the CH-OH group of donors, NAD or NADP as acceptor"/>
    <property type="evidence" value="ECO:0007669"/>
    <property type="project" value="UniProtKB-ARBA"/>
</dbReference>
<dbReference type="InterPro" id="IPR036291">
    <property type="entry name" value="NAD(P)-bd_dom_sf"/>
</dbReference>
<reference evidence="6" key="1">
    <citation type="journal article" date="2013" name="Int. J. Syst. Evol. Microbiol.">
        <title>Polycladomyces abyssicola gen. nov., sp. nov., a thermophilic filamentous bacterium isolated from hemipelagic sediment.</title>
        <authorList>
            <person name="Tsubouchi T."/>
            <person name="Shimane Y."/>
            <person name="Mori K."/>
            <person name="Usui K."/>
            <person name="Hiraki T."/>
            <person name="Tame A."/>
            <person name="Uematsu K."/>
            <person name="Maruyama T."/>
            <person name="Hatada Y."/>
        </authorList>
    </citation>
    <scope>NUCLEOTIDE SEQUENCE</scope>
    <source>
        <strain evidence="6">JIR-001</strain>
    </source>
</reference>
<proteinExistence type="inferred from homology"/>
<evidence type="ECO:0000256" key="1">
    <source>
        <dbReference type="ARBA" id="ARBA00006484"/>
    </source>
</evidence>
<dbReference type="Pfam" id="PF00106">
    <property type="entry name" value="adh_short"/>
    <property type="match status" value="1"/>
</dbReference>
<gene>
    <name evidence="6" type="ORF">JIR001_15120</name>
</gene>
<dbReference type="RefSeq" id="WP_212774904.1">
    <property type="nucleotide sequence ID" value="NZ_AP024601.1"/>
</dbReference>
<sequence>MSEQRVAVVTGASKGLGKAITLRLAEGGITVVACARSEGLLKELAKNNPERILPFVCDVTKEAEVRDAIAYTVETCGRLDILVNNAGLGRFAPVHELSVEDWDAMMNVNLKGAFLFSKHAIPHLIRHKGHIVNISSVAGTVTFAGGGAYCASKFGLMALNDVLTQELKPHEVKVTAICPGSIKTEFFGGSVKPYYLEPEHVAETVWHVVTAPPGVIYNQVIMRPQVPPTEQKK</sequence>
<dbReference type="Proteomes" id="UP000677436">
    <property type="component" value="Chromosome"/>
</dbReference>
<feature type="domain" description="Ketoreductase" evidence="5">
    <location>
        <begin position="5"/>
        <end position="185"/>
    </location>
</feature>
<evidence type="ECO:0000313" key="6">
    <source>
        <dbReference type="EMBL" id="BCU81729.1"/>
    </source>
</evidence>
<dbReference type="Gene3D" id="3.40.50.720">
    <property type="entry name" value="NAD(P)-binding Rossmann-like Domain"/>
    <property type="match status" value="1"/>
</dbReference>
<organism evidence="6 7">
    <name type="scientific">Polycladomyces abyssicola</name>
    <dbReference type="NCBI Taxonomy" id="1125966"/>
    <lineage>
        <taxon>Bacteria</taxon>
        <taxon>Bacillati</taxon>
        <taxon>Bacillota</taxon>
        <taxon>Bacilli</taxon>
        <taxon>Bacillales</taxon>
        <taxon>Thermoactinomycetaceae</taxon>
        <taxon>Polycladomyces</taxon>
    </lineage>
</organism>
<name>A0A8D5UGA4_9BACL</name>
<dbReference type="PRINTS" id="PR00080">
    <property type="entry name" value="SDRFAMILY"/>
</dbReference>
<dbReference type="CDD" id="cd05233">
    <property type="entry name" value="SDR_c"/>
    <property type="match status" value="1"/>
</dbReference>
<dbReference type="PANTHER" id="PTHR43391:SF14">
    <property type="entry name" value="DEHYDROGENASE_REDUCTASE SDR FAMILY PROTEIN 7-LIKE"/>
    <property type="match status" value="1"/>
</dbReference>
<dbReference type="InterPro" id="IPR002347">
    <property type="entry name" value="SDR_fam"/>
</dbReference>
<dbReference type="KEGG" id="pabs:JIR001_15120"/>
<dbReference type="EMBL" id="AP024601">
    <property type="protein sequence ID" value="BCU81729.1"/>
    <property type="molecule type" value="Genomic_DNA"/>
</dbReference>
<reference evidence="6" key="2">
    <citation type="journal article" date="2021" name="Microbiol. Resour. Announc.">
        <title>Complete Genome Sequence of Polycladomyces abyssicola JIR-001T, Isolated from Hemipelagic Sediment in Deep Seawater.</title>
        <authorList>
            <person name="Tsubouchi T."/>
            <person name="Kaneko Y."/>
        </authorList>
    </citation>
    <scope>NUCLEOTIDE SEQUENCE</scope>
    <source>
        <strain evidence="6">JIR-001</strain>
    </source>
</reference>
<evidence type="ECO:0000256" key="4">
    <source>
        <dbReference type="RuleBase" id="RU000363"/>
    </source>
</evidence>
<dbReference type="PRINTS" id="PR00081">
    <property type="entry name" value="GDHRDH"/>
</dbReference>
<dbReference type="PANTHER" id="PTHR43391">
    <property type="entry name" value="RETINOL DEHYDROGENASE-RELATED"/>
    <property type="match status" value="1"/>
</dbReference>
<dbReference type="SMART" id="SM00822">
    <property type="entry name" value="PKS_KR"/>
    <property type="match status" value="1"/>
</dbReference>
<evidence type="ECO:0000256" key="3">
    <source>
        <dbReference type="ARBA" id="ARBA00023002"/>
    </source>
</evidence>
<dbReference type="AlphaFoldDB" id="A0A8D5UGA4"/>
<evidence type="ECO:0000256" key="2">
    <source>
        <dbReference type="ARBA" id="ARBA00022857"/>
    </source>
</evidence>
<protein>
    <submittedName>
        <fullName evidence="6">SDR family oxidoreductase</fullName>
    </submittedName>
</protein>
<keyword evidence="3" id="KW-0560">Oxidoreductase</keyword>
<dbReference type="FunFam" id="3.40.50.720:FF:000047">
    <property type="entry name" value="NADP-dependent L-serine/L-allo-threonine dehydrogenase"/>
    <property type="match status" value="1"/>
</dbReference>
<evidence type="ECO:0000259" key="5">
    <source>
        <dbReference type="SMART" id="SM00822"/>
    </source>
</evidence>
<keyword evidence="2" id="KW-0521">NADP</keyword>
<accession>A0A8D5UGA4</accession>
<keyword evidence="7" id="KW-1185">Reference proteome</keyword>
<dbReference type="InterPro" id="IPR057326">
    <property type="entry name" value="KR_dom"/>
</dbReference>
<comment type="similarity">
    <text evidence="1 4">Belongs to the short-chain dehydrogenases/reductases (SDR) family.</text>
</comment>